<dbReference type="EMBL" id="JAZHXJ010000985">
    <property type="protein sequence ID" value="KAL1847270.1"/>
    <property type="molecule type" value="Genomic_DNA"/>
</dbReference>
<protein>
    <submittedName>
        <fullName evidence="1">Uncharacterized protein</fullName>
    </submittedName>
</protein>
<accession>A0ABR3VWX6</accession>
<sequence length="197" mass="22449">MISRSAGDRSVTRVVIGSSGAPNIRQSRPDWLGWVRIVRHQSVHCLLRGQWSEIGNFGKVLLRCWCPYRQHMGEGIKQDTHQPSYYVLRTLCVYSSVCHARYEQWTCRWITGLSQVASHPLHKPACWEPDCLVTVLASWNKQHHYARSFVCVVSAQSRSQQRAELPRAFLSISVTKQGSWANTSENLGETVAANYHL</sequence>
<gene>
    <name evidence="1" type="ORF">VTK73DRAFT_10380</name>
</gene>
<reference evidence="1 2" key="1">
    <citation type="journal article" date="2024" name="Commun. Biol.">
        <title>Comparative genomic analysis of thermophilic fungi reveals convergent evolutionary adaptations and gene losses.</title>
        <authorList>
            <person name="Steindorff A.S."/>
            <person name="Aguilar-Pontes M.V."/>
            <person name="Robinson A.J."/>
            <person name="Andreopoulos B."/>
            <person name="LaButti K."/>
            <person name="Kuo A."/>
            <person name="Mondo S."/>
            <person name="Riley R."/>
            <person name="Otillar R."/>
            <person name="Haridas S."/>
            <person name="Lipzen A."/>
            <person name="Grimwood J."/>
            <person name="Schmutz J."/>
            <person name="Clum A."/>
            <person name="Reid I.D."/>
            <person name="Moisan M.C."/>
            <person name="Butler G."/>
            <person name="Nguyen T.T.M."/>
            <person name="Dewar K."/>
            <person name="Conant G."/>
            <person name="Drula E."/>
            <person name="Henrissat B."/>
            <person name="Hansel C."/>
            <person name="Singer S."/>
            <person name="Hutchinson M.I."/>
            <person name="de Vries R.P."/>
            <person name="Natvig D.O."/>
            <person name="Powell A.J."/>
            <person name="Tsang A."/>
            <person name="Grigoriev I.V."/>
        </authorList>
    </citation>
    <scope>NUCLEOTIDE SEQUENCE [LARGE SCALE GENOMIC DNA]</scope>
    <source>
        <strain evidence="1 2">ATCC 24622</strain>
    </source>
</reference>
<keyword evidence="2" id="KW-1185">Reference proteome</keyword>
<evidence type="ECO:0000313" key="2">
    <source>
        <dbReference type="Proteomes" id="UP001586593"/>
    </source>
</evidence>
<organism evidence="1 2">
    <name type="scientific">Phialemonium thermophilum</name>
    <dbReference type="NCBI Taxonomy" id="223376"/>
    <lineage>
        <taxon>Eukaryota</taxon>
        <taxon>Fungi</taxon>
        <taxon>Dikarya</taxon>
        <taxon>Ascomycota</taxon>
        <taxon>Pezizomycotina</taxon>
        <taxon>Sordariomycetes</taxon>
        <taxon>Sordariomycetidae</taxon>
        <taxon>Cephalothecales</taxon>
        <taxon>Cephalothecaceae</taxon>
        <taxon>Phialemonium</taxon>
    </lineage>
</organism>
<evidence type="ECO:0000313" key="1">
    <source>
        <dbReference type="EMBL" id="KAL1847270.1"/>
    </source>
</evidence>
<proteinExistence type="predicted"/>
<name>A0ABR3VWX6_9PEZI</name>
<dbReference type="Proteomes" id="UP001586593">
    <property type="component" value="Unassembled WGS sequence"/>
</dbReference>
<comment type="caution">
    <text evidence="1">The sequence shown here is derived from an EMBL/GenBank/DDBJ whole genome shotgun (WGS) entry which is preliminary data.</text>
</comment>